<protein>
    <recommendedName>
        <fullName evidence="6">Holliday junction branch migration complex subunit RuvA</fullName>
    </recommendedName>
</protein>
<dbReference type="Gene3D" id="2.40.50.140">
    <property type="entry name" value="Nucleic acid-binding proteins"/>
    <property type="match status" value="1"/>
</dbReference>
<accession>A0A3D8HIQ8</accession>
<dbReference type="NCBIfam" id="TIGR00084">
    <property type="entry name" value="ruvA"/>
    <property type="match status" value="1"/>
</dbReference>
<evidence type="ECO:0000313" key="11">
    <source>
        <dbReference type="Proteomes" id="UP000629596"/>
    </source>
</evidence>
<dbReference type="GO" id="GO:0048476">
    <property type="term" value="C:Holliday junction resolvase complex"/>
    <property type="evidence" value="ECO:0007669"/>
    <property type="project" value="UniProtKB-UniRule"/>
</dbReference>
<dbReference type="InterPro" id="IPR011114">
    <property type="entry name" value="RuvA_C"/>
</dbReference>
<dbReference type="Proteomes" id="UP000256321">
    <property type="component" value="Unassembled WGS sequence"/>
</dbReference>
<keyword evidence="11" id="KW-1185">Reference proteome</keyword>
<evidence type="ECO:0000256" key="1">
    <source>
        <dbReference type="ARBA" id="ARBA00022490"/>
    </source>
</evidence>
<evidence type="ECO:0000256" key="4">
    <source>
        <dbReference type="ARBA" id="ARBA00023172"/>
    </source>
</evidence>
<comment type="subunit">
    <text evidence="6">Homotetramer. Forms an RuvA(8)-RuvB(12)-Holliday junction (HJ) complex. HJ DNA is sandwiched between 2 RuvA tetramers; dsDNA enters through RuvA and exits via RuvB. An RuvB hexamer assembles on each DNA strand where it exits the tetramer. Each RuvB hexamer is contacted by two RuvA subunits (via domain III) on 2 adjacent RuvB subunits; this complex drives branch migration. In the full resolvosome a probable DNA-RuvA(4)-RuvB(12)-RuvC(2) complex forms which resolves the HJ.</text>
</comment>
<keyword evidence="2 6" id="KW-0227">DNA damage</keyword>
<dbReference type="GO" id="GO:0006281">
    <property type="term" value="P:DNA repair"/>
    <property type="evidence" value="ECO:0007669"/>
    <property type="project" value="UniProtKB-UniRule"/>
</dbReference>
<proteinExistence type="inferred from homology"/>
<feature type="region of interest" description="Domain III" evidence="6">
    <location>
        <begin position="148"/>
        <end position="197"/>
    </location>
</feature>
<comment type="domain">
    <text evidence="6">Has three domains with a flexible linker between the domains II and III and assumes an 'L' shape. Domain III is highly mobile and contacts RuvB.</text>
</comment>
<keyword evidence="5 6" id="KW-0234">DNA repair</keyword>
<dbReference type="GO" id="GO:0009379">
    <property type="term" value="C:Holliday junction helicase complex"/>
    <property type="evidence" value="ECO:0007669"/>
    <property type="project" value="InterPro"/>
</dbReference>
<comment type="caution">
    <text evidence="6">Lacks conserved residue(s) required for the propagation of feature annotation.</text>
</comment>
<sequence length="197" mass="21062">MIEYIKGEIVELTPARIVVECAGIGYELNISLNTYSFYNGKQTGKIYVYEVIREDAHLLFGFAGREERELFLMLTSVSGVGPNTARMILSSLSPAELVRVIADKNETALTGVKGIGLKTAQRILVDLKNKVKPIEGMAAAKGTSSALAGSAVSEEAVAALVMLGFQKTASQKAVNTILKGSPALAVEQVIKTALRML</sequence>
<evidence type="ECO:0000256" key="3">
    <source>
        <dbReference type="ARBA" id="ARBA00023125"/>
    </source>
</evidence>
<dbReference type="Pfam" id="PF07499">
    <property type="entry name" value="RuvA_C"/>
    <property type="match status" value="1"/>
</dbReference>
<evidence type="ECO:0000256" key="5">
    <source>
        <dbReference type="ARBA" id="ARBA00023204"/>
    </source>
</evidence>
<dbReference type="InterPro" id="IPR003583">
    <property type="entry name" value="Hlx-hairpin-Hlx_DNA-bd_motif"/>
</dbReference>
<dbReference type="HAMAP" id="MF_00031">
    <property type="entry name" value="DNA_HJ_migration_RuvA"/>
    <property type="match status" value="1"/>
</dbReference>
<dbReference type="InterPro" id="IPR013849">
    <property type="entry name" value="DNA_helicase_Holl-junc_RuvA_I"/>
</dbReference>
<evidence type="ECO:0000259" key="7">
    <source>
        <dbReference type="SMART" id="SM00278"/>
    </source>
</evidence>
<evidence type="ECO:0000256" key="6">
    <source>
        <dbReference type="HAMAP-Rule" id="MF_00031"/>
    </source>
</evidence>
<feature type="domain" description="Helix-hairpin-helix DNA-binding motif class 1" evidence="7">
    <location>
        <begin position="107"/>
        <end position="126"/>
    </location>
</feature>
<dbReference type="SUPFAM" id="SSF50249">
    <property type="entry name" value="Nucleic acid-binding proteins"/>
    <property type="match status" value="1"/>
</dbReference>
<reference evidence="9 10" key="1">
    <citation type="submission" date="2018-07" db="EMBL/GenBank/DDBJ databases">
        <title>Parabacteroides acidifaciens nov. sp., isolated from human feces.</title>
        <authorList>
            <person name="Wang Y.J."/>
        </authorList>
    </citation>
    <scope>NUCLEOTIDE SEQUENCE [LARGE SCALE GENOMIC DNA]</scope>
    <source>
        <strain evidence="9 10">426-9</strain>
    </source>
</reference>
<dbReference type="Gene3D" id="1.10.150.20">
    <property type="entry name" value="5' to 3' exonuclease, C-terminal subdomain"/>
    <property type="match status" value="1"/>
</dbReference>
<dbReference type="Pfam" id="PF14520">
    <property type="entry name" value="HHH_5"/>
    <property type="match status" value="1"/>
</dbReference>
<dbReference type="GO" id="GO:0000400">
    <property type="term" value="F:four-way junction DNA binding"/>
    <property type="evidence" value="ECO:0007669"/>
    <property type="project" value="UniProtKB-UniRule"/>
</dbReference>
<dbReference type="Proteomes" id="UP000629596">
    <property type="component" value="Unassembled WGS sequence"/>
</dbReference>
<keyword evidence="3 6" id="KW-0238">DNA-binding</keyword>
<dbReference type="EMBL" id="QREV01000003">
    <property type="protein sequence ID" value="RDU50866.1"/>
    <property type="molecule type" value="Genomic_DNA"/>
</dbReference>
<dbReference type="SUPFAM" id="SSF46929">
    <property type="entry name" value="DNA helicase RuvA subunit, C-terminal domain"/>
    <property type="match status" value="1"/>
</dbReference>
<dbReference type="SMART" id="SM00278">
    <property type="entry name" value="HhH1"/>
    <property type="match status" value="2"/>
</dbReference>
<reference evidence="8 11" key="2">
    <citation type="submission" date="2020-08" db="EMBL/GenBank/DDBJ databases">
        <title>Genome public.</title>
        <authorList>
            <person name="Liu C."/>
            <person name="Sun Q."/>
        </authorList>
    </citation>
    <scope>NUCLEOTIDE SEQUENCE [LARGE SCALE GENOMIC DNA]</scope>
    <source>
        <strain evidence="8 11">426_9</strain>
    </source>
</reference>
<name>A0A3D8HIQ8_9BACT</name>
<comment type="subcellular location">
    <subcellularLocation>
        <location evidence="6">Cytoplasm</location>
    </subcellularLocation>
</comment>
<dbReference type="Pfam" id="PF01330">
    <property type="entry name" value="RuvA_N"/>
    <property type="match status" value="1"/>
</dbReference>
<keyword evidence="1 6" id="KW-0963">Cytoplasm</keyword>
<dbReference type="GO" id="GO:0005524">
    <property type="term" value="F:ATP binding"/>
    <property type="evidence" value="ECO:0007669"/>
    <property type="project" value="InterPro"/>
</dbReference>
<dbReference type="InterPro" id="IPR000085">
    <property type="entry name" value="RuvA"/>
</dbReference>
<comment type="similarity">
    <text evidence="6">Belongs to the RuvA family.</text>
</comment>
<comment type="caution">
    <text evidence="9">The sequence shown here is derived from an EMBL/GenBank/DDBJ whole genome shotgun (WGS) entry which is preliminary data.</text>
</comment>
<feature type="domain" description="Helix-hairpin-helix DNA-binding motif class 1" evidence="7">
    <location>
        <begin position="72"/>
        <end position="91"/>
    </location>
</feature>
<dbReference type="InterPro" id="IPR010994">
    <property type="entry name" value="RuvA_2-like"/>
</dbReference>
<dbReference type="GO" id="GO:0006310">
    <property type="term" value="P:DNA recombination"/>
    <property type="evidence" value="ECO:0007669"/>
    <property type="project" value="UniProtKB-UniRule"/>
</dbReference>
<dbReference type="CDD" id="cd14332">
    <property type="entry name" value="UBA_RuvA_C"/>
    <property type="match status" value="1"/>
</dbReference>
<gene>
    <name evidence="6 8" type="primary">ruvA</name>
    <name evidence="9" type="ORF">DWU89_02505</name>
    <name evidence="8" type="ORF">H8784_02460</name>
</gene>
<evidence type="ECO:0000313" key="10">
    <source>
        <dbReference type="Proteomes" id="UP000256321"/>
    </source>
</evidence>
<dbReference type="Gene3D" id="1.10.8.10">
    <property type="entry name" value="DNA helicase RuvA subunit, C-terminal domain"/>
    <property type="match status" value="1"/>
</dbReference>
<keyword evidence="4 6" id="KW-0233">DNA recombination</keyword>
<dbReference type="SUPFAM" id="SSF47781">
    <property type="entry name" value="RuvA domain 2-like"/>
    <property type="match status" value="1"/>
</dbReference>
<evidence type="ECO:0000313" key="8">
    <source>
        <dbReference type="EMBL" id="MBC8600577.1"/>
    </source>
</evidence>
<dbReference type="RefSeq" id="WP_115498085.1">
    <property type="nucleotide sequence ID" value="NZ_JACRTI010000003.1"/>
</dbReference>
<dbReference type="GO" id="GO:0009378">
    <property type="term" value="F:four-way junction helicase activity"/>
    <property type="evidence" value="ECO:0007669"/>
    <property type="project" value="InterPro"/>
</dbReference>
<dbReference type="InterPro" id="IPR036267">
    <property type="entry name" value="RuvA_C_sf"/>
</dbReference>
<dbReference type="InterPro" id="IPR012340">
    <property type="entry name" value="NA-bd_OB-fold"/>
</dbReference>
<organism evidence="9 10">
    <name type="scientific">Parabacteroides acidifaciens</name>
    <dbReference type="NCBI Taxonomy" id="2290935"/>
    <lineage>
        <taxon>Bacteria</taxon>
        <taxon>Pseudomonadati</taxon>
        <taxon>Bacteroidota</taxon>
        <taxon>Bacteroidia</taxon>
        <taxon>Bacteroidales</taxon>
        <taxon>Tannerellaceae</taxon>
        <taxon>Parabacteroides</taxon>
    </lineage>
</organism>
<dbReference type="EMBL" id="JACRTI010000003">
    <property type="protein sequence ID" value="MBC8600577.1"/>
    <property type="molecule type" value="Genomic_DNA"/>
</dbReference>
<dbReference type="AlphaFoldDB" id="A0A3D8HIQ8"/>
<comment type="function">
    <text evidence="6">The RuvA-RuvB-RuvC complex processes Holliday junction (HJ) DNA during genetic recombination and DNA repair, while the RuvA-RuvB complex plays an important role in the rescue of blocked DNA replication forks via replication fork reversal (RFR). RuvA specifically binds to HJ cruciform DNA, conferring on it an open structure. The RuvB hexamer acts as an ATP-dependent pump, pulling dsDNA into and through the RuvAB complex. HJ branch migration allows RuvC to scan DNA until it finds its consensus sequence, where it cleaves and resolves the cruciform DNA.</text>
</comment>
<evidence type="ECO:0000313" key="9">
    <source>
        <dbReference type="EMBL" id="RDU50866.1"/>
    </source>
</evidence>
<dbReference type="GO" id="GO:0005737">
    <property type="term" value="C:cytoplasm"/>
    <property type="evidence" value="ECO:0007669"/>
    <property type="project" value="UniProtKB-SubCell"/>
</dbReference>
<evidence type="ECO:0000256" key="2">
    <source>
        <dbReference type="ARBA" id="ARBA00022763"/>
    </source>
</evidence>